<dbReference type="EMBL" id="BMAT01001662">
    <property type="protein sequence ID" value="GFR90037.1"/>
    <property type="molecule type" value="Genomic_DNA"/>
</dbReference>
<keyword evidence="3" id="KW-1185">Reference proteome</keyword>
<reference evidence="2 3" key="1">
    <citation type="journal article" date="2021" name="Elife">
        <title>Chloroplast acquisition without the gene transfer in kleptoplastic sea slugs, Plakobranchus ocellatus.</title>
        <authorList>
            <person name="Maeda T."/>
            <person name="Takahashi S."/>
            <person name="Yoshida T."/>
            <person name="Shimamura S."/>
            <person name="Takaki Y."/>
            <person name="Nagai Y."/>
            <person name="Toyoda A."/>
            <person name="Suzuki Y."/>
            <person name="Arimoto A."/>
            <person name="Ishii H."/>
            <person name="Satoh N."/>
            <person name="Nishiyama T."/>
            <person name="Hasebe M."/>
            <person name="Maruyama T."/>
            <person name="Minagawa J."/>
            <person name="Obokata J."/>
            <person name="Shigenobu S."/>
        </authorList>
    </citation>
    <scope>NUCLEOTIDE SEQUENCE [LARGE SCALE GENOMIC DNA]</scope>
</reference>
<feature type="region of interest" description="Disordered" evidence="1">
    <location>
        <begin position="35"/>
        <end position="109"/>
    </location>
</feature>
<feature type="compositionally biased region" description="Pro residues" evidence="1">
    <location>
        <begin position="57"/>
        <end position="67"/>
    </location>
</feature>
<name>A0AAV4GWH0_9GAST</name>
<feature type="compositionally biased region" description="Basic and acidic residues" evidence="1">
    <location>
        <begin position="73"/>
        <end position="85"/>
    </location>
</feature>
<dbReference type="Proteomes" id="UP000762676">
    <property type="component" value="Unassembled WGS sequence"/>
</dbReference>
<gene>
    <name evidence="2" type="ORF">ElyMa_000807600</name>
</gene>
<proteinExistence type="predicted"/>
<organism evidence="2 3">
    <name type="scientific">Elysia marginata</name>
    <dbReference type="NCBI Taxonomy" id="1093978"/>
    <lineage>
        <taxon>Eukaryota</taxon>
        <taxon>Metazoa</taxon>
        <taxon>Spiralia</taxon>
        <taxon>Lophotrochozoa</taxon>
        <taxon>Mollusca</taxon>
        <taxon>Gastropoda</taxon>
        <taxon>Heterobranchia</taxon>
        <taxon>Euthyneura</taxon>
        <taxon>Panpulmonata</taxon>
        <taxon>Sacoglossa</taxon>
        <taxon>Placobranchoidea</taxon>
        <taxon>Plakobranchidae</taxon>
        <taxon>Elysia</taxon>
    </lineage>
</organism>
<protein>
    <submittedName>
        <fullName evidence="2">Uncharacterized protein</fullName>
    </submittedName>
</protein>
<evidence type="ECO:0000256" key="1">
    <source>
        <dbReference type="SAM" id="MobiDB-lite"/>
    </source>
</evidence>
<feature type="compositionally biased region" description="Polar residues" evidence="1">
    <location>
        <begin position="98"/>
        <end position="109"/>
    </location>
</feature>
<dbReference type="AlphaFoldDB" id="A0AAV4GWH0"/>
<evidence type="ECO:0000313" key="3">
    <source>
        <dbReference type="Proteomes" id="UP000762676"/>
    </source>
</evidence>
<evidence type="ECO:0000313" key="2">
    <source>
        <dbReference type="EMBL" id="GFR90037.1"/>
    </source>
</evidence>
<sequence length="125" mass="13160">MGCCQPKDEDEEHITETTTTSAFLVSFVRNLFYSTDDSTSMDLPPGIPSAMGDSVPGTPPAIEPPPSTTTSMDPDHTSSPSKEEDGSLQAIEAAPSPQGETVSVTEAATTSIITEDDELVNSLRI</sequence>
<comment type="caution">
    <text evidence="2">The sequence shown here is derived from an EMBL/GenBank/DDBJ whole genome shotgun (WGS) entry which is preliminary data.</text>
</comment>
<accession>A0AAV4GWH0</accession>